<evidence type="ECO:0000256" key="7">
    <source>
        <dbReference type="ARBA" id="ARBA00022833"/>
    </source>
</evidence>
<dbReference type="AlphaFoldDB" id="A0AAD7ZMS8"/>
<dbReference type="InterPro" id="IPR051366">
    <property type="entry name" value="DEF8"/>
</dbReference>
<dbReference type="InterPro" id="IPR025258">
    <property type="entry name" value="RH_dom"/>
</dbReference>
<evidence type="ECO:0000256" key="9">
    <source>
        <dbReference type="SAM" id="MobiDB-lite"/>
    </source>
</evidence>
<dbReference type="SMART" id="SM01175">
    <property type="entry name" value="DUF4206"/>
    <property type="match status" value="1"/>
</dbReference>
<name>A0AAD7ZMS8_DIPPU</name>
<keyword evidence="2" id="KW-0597">Phosphoprotein</keyword>
<feature type="non-terminal residue" evidence="11">
    <location>
        <position position="1"/>
    </location>
</feature>
<dbReference type="Pfam" id="PF02759">
    <property type="entry name" value="RUN"/>
    <property type="match status" value="1"/>
</dbReference>
<evidence type="ECO:0000256" key="4">
    <source>
        <dbReference type="ARBA" id="ARBA00022737"/>
    </source>
</evidence>
<accession>A0AAD7ZMS8</accession>
<dbReference type="InterPro" id="IPR037213">
    <property type="entry name" value="Run_dom_sf"/>
</dbReference>
<evidence type="ECO:0000256" key="3">
    <source>
        <dbReference type="ARBA" id="ARBA00022723"/>
    </source>
</evidence>
<dbReference type="SUPFAM" id="SSF140741">
    <property type="entry name" value="RUN domain-like"/>
    <property type="match status" value="1"/>
</dbReference>
<dbReference type="InterPro" id="IPR047326">
    <property type="entry name" value="RUN_PLEKHM1"/>
</dbReference>
<dbReference type="CDD" id="cd17679">
    <property type="entry name" value="RUN_PLEKHM1"/>
    <property type="match status" value="1"/>
</dbReference>
<keyword evidence="8" id="KW-0072">Autophagy</keyword>
<dbReference type="PANTHER" id="PTHR12326">
    <property type="entry name" value="PLECKSTRIN HOMOLOGY DOMAIN CONTAINING PROTEIN"/>
    <property type="match status" value="1"/>
</dbReference>
<evidence type="ECO:0000256" key="2">
    <source>
        <dbReference type="ARBA" id="ARBA00022553"/>
    </source>
</evidence>
<keyword evidence="5" id="KW-0967">Endosome</keyword>
<gene>
    <name evidence="11" type="ORF">L9F63_022249</name>
</gene>
<keyword evidence="3" id="KW-0479">Metal-binding</keyword>
<reference evidence="11" key="1">
    <citation type="journal article" date="2023" name="IScience">
        <title>Live-bearing cockroach genome reveals convergent evolutionary mechanisms linked to viviparity in insects and beyond.</title>
        <authorList>
            <person name="Fouks B."/>
            <person name="Harrison M.C."/>
            <person name="Mikhailova A.A."/>
            <person name="Marchal E."/>
            <person name="English S."/>
            <person name="Carruthers M."/>
            <person name="Jennings E.C."/>
            <person name="Chiamaka E.L."/>
            <person name="Frigard R.A."/>
            <person name="Pippel M."/>
            <person name="Attardo G.M."/>
            <person name="Benoit J.B."/>
            <person name="Bornberg-Bauer E."/>
            <person name="Tobe S.S."/>
        </authorList>
    </citation>
    <scope>NUCLEOTIDE SEQUENCE</scope>
    <source>
        <strain evidence="11">Stay&amp;Tobe</strain>
    </source>
</reference>
<keyword evidence="4" id="KW-0677">Repeat</keyword>
<protein>
    <recommendedName>
        <fullName evidence="10">RUN domain-containing protein</fullName>
    </recommendedName>
</protein>
<keyword evidence="7" id="KW-0862">Zinc</keyword>
<evidence type="ECO:0000259" key="10">
    <source>
        <dbReference type="PROSITE" id="PS50826"/>
    </source>
</evidence>
<keyword evidence="12" id="KW-1185">Reference proteome</keyword>
<dbReference type="GO" id="GO:0008270">
    <property type="term" value="F:zinc ion binding"/>
    <property type="evidence" value="ECO:0007669"/>
    <property type="project" value="UniProtKB-KW"/>
</dbReference>
<dbReference type="Proteomes" id="UP001233999">
    <property type="component" value="Unassembled WGS sequence"/>
</dbReference>
<feature type="domain" description="RUN" evidence="10">
    <location>
        <begin position="41"/>
        <end position="180"/>
    </location>
</feature>
<dbReference type="Pfam" id="PF13901">
    <property type="entry name" value="RH_dom"/>
    <property type="match status" value="1"/>
</dbReference>
<keyword evidence="6" id="KW-0863">Zinc-finger</keyword>
<dbReference type="SMART" id="SM00593">
    <property type="entry name" value="RUN"/>
    <property type="match status" value="1"/>
</dbReference>
<proteinExistence type="predicted"/>
<evidence type="ECO:0000313" key="11">
    <source>
        <dbReference type="EMBL" id="KAJ9583383.1"/>
    </source>
</evidence>
<dbReference type="PANTHER" id="PTHR12326:SF12">
    <property type="entry name" value="PLECKSTRIN HOMOLOGY AND RUN DOMAIN CONTAINING M1"/>
    <property type="match status" value="1"/>
</dbReference>
<dbReference type="Gene3D" id="1.20.58.900">
    <property type="match status" value="1"/>
</dbReference>
<comment type="subcellular location">
    <subcellularLocation>
        <location evidence="1">Late endosome</location>
    </subcellularLocation>
</comment>
<sequence>MNSLLRSVTSFGGREDLVKESLVTQLSSSVKEIQLELSEAQGSTDVTGSLCTVLEAIFIHGLKDTFMNRVSQAIGTDPDQRPEPSFWGPLLIFSHREIIDQIQALNLITSDVGRCRAWLRLALNDGLLSSYLESMRRDGSALKPYYRRSAFLRDTELLEVAQRLVDGVEACSFSIACNSSLLNVWTNPPLLLAGLWTPPLRSCPIASGVDVASTLDSGDAVVTDDSVSSAISFEGSSLGTVLALNEDEALKIILGTPVDDAPLVNPCILSENTEDAENSNACAPTLTEPTDNGHSNGTDIPIRGDKDDNNDGPSSVGNSLIGRAGWSSSFEEVTDTENCPDDDLTASIGRKSVTSITRNKTSLLKSPSEVQSYHSLLESYNLLSGSYVKTPDLRDFLQRFEGSDAAVETTPAGEAEDPFSSLYGLGFEVVPTSPTSLFDIPEFGSLVQQLGKLATEPGLDNQNYTCKGCGHPVGMNFGKARVCCFSGGYFCSECHIAEEWVIPARAIHNWDFKRYPVARRSAAFLDEIQHHPLLDLKNLNPRLYLAVEEMTHLQRLRIQLNLLRAYLFTCREPVIEELQKRVWPREYLYEHVHLYSVADLLQIPSGALAQLLQKVVTFAKGHVLSCWLCKQKGFICEVCNNPKVIYPFDMESTYRCGVCSAVFHVGCLNATMPCPKCERRQKREDLPLLEVGFSQYGMGISGCQKQTVVYHCEMEE</sequence>
<organism evidence="11 12">
    <name type="scientific">Diploptera punctata</name>
    <name type="common">Pacific beetle cockroach</name>
    <dbReference type="NCBI Taxonomy" id="6984"/>
    <lineage>
        <taxon>Eukaryota</taxon>
        <taxon>Metazoa</taxon>
        <taxon>Ecdysozoa</taxon>
        <taxon>Arthropoda</taxon>
        <taxon>Hexapoda</taxon>
        <taxon>Insecta</taxon>
        <taxon>Pterygota</taxon>
        <taxon>Neoptera</taxon>
        <taxon>Polyneoptera</taxon>
        <taxon>Dictyoptera</taxon>
        <taxon>Blattodea</taxon>
        <taxon>Blaberoidea</taxon>
        <taxon>Blaberidae</taxon>
        <taxon>Diplopterinae</taxon>
        <taxon>Diploptera</taxon>
    </lineage>
</organism>
<dbReference type="CDD" id="cd00029">
    <property type="entry name" value="C1"/>
    <property type="match status" value="1"/>
</dbReference>
<evidence type="ECO:0000313" key="12">
    <source>
        <dbReference type="Proteomes" id="UP001233999"/>
    </source>
</evidence>
<dbReference type="PROSITE" id="PS50826">
    <property type="entry name" value="RUN"/>
    <property type="match status" value="1"/>
</dbReference>
<evidence type="ECO:0000256" key="5">
    <source>
        <dbReference type="ARBA" id="ARBA00022753"/>
    </source>
</evidence>
<evidence type="ECO:0000256" key="1">
    <source>
        <dbReference type="ARBA" id="ARBA00004603"/>
    </source>
</evidence>
<dbReference type="GO" id="GO:0005770">
    <property type="term" value="C:late endosome"/>
    <property type="evidence" value="ECO:0007669"/>
    <property type="project" value="UniProtKB-SubCell"/>
</dbReference>
<evidence type="ECO:0000256" key="8">
    <source>
        <dbReference type="ARBA" id="ARBA00023006"/>
    </source>
</evidence>
<dbReference type="GO" id="GO:0006914">
    <property type="term" value="P:autophagy"/>
    <property type="evidence" value="ECO:0007669"/>
    <property type="project" value="UniProtKB-KW"/>
</dbReference>
<feature type="region of interest" description="Disordered" evidence="9">
    <location>
        <begin position="274"/>
        <end position="322"/>
    </location>
</feature>
<comment type="caution">
    <text evidence="11">The sequence shown here is derived from an EMBL/GenBank/DDBJ whole genome shotgun (WGS) entry which is preliminary data.</text>
</comment>
<feature type="compositionally biased region" description="Polar residues" evidence="9">
    <location>
        <begin position="278"/>
        <end position="298"/>
    </location>
</feature>
<dbReference type="EMBL" id="JASPKZ010007609">
    <property type="protein sequence ID" value="KAJ9583383.1"/>
    <property type="molecule type" value="Genomic_DNA"/>
</dbReference>
<evidence type="ECO:0000256" key="6">
    <source>
        <dbReference type="ARBA" id="ARBA00022771"/>
    </source>
</evidence>
<reference evidence="11" key="2">
    <citation type="submission" date="2023-05" db="EMBL/GenBank/DDBJ databases">
        <authorList>
            <person name="Fouks B."/>
        </authorList>
    </citation>
    <scope>NUCLEOTIDE SEQUENCE</scope>
    <source>
        <strain evidence="11">Stay&amp;Tobe</strain>
        <tissue evidence="11">Testes</tissue>
    </source>
</reference>
<dbReference type="InterPro" id="IPR004012">
    <property type="entry name" value="Run_dom"/>
</dbReference>